<dbReference type="EMBL" id="JANBPT010000390">
    <property type="protein sequence ID" value="KAJ1922520.1"/>
    <property type="molecule type" value="Genomic_DNA"/>
</dbReference>
<keyword evidence="9" id="KW-1015">Disulfide bond</keyword>
<evidence type="ECO:0000256" key="7">
    <source>
        <dbReference type="ARBA" id="ARBA00022837"/>
    </source>
</evidence>
<dbReference type="SUPFAM" id="SSF49899">
    <property type="entry name" value="Concanavalin A-like lectins/glucanases"/>
    <property type="match status" value="1"/>
</dbReference>
<dbReference type="PANTHER" id="PTHR11073">
    <property type="entry name" value="CALRETICULIN AND CALNEXIN"/>
    <property type="match status" value="1"/>
</dbReference>
<keyword evidence="6" id="KW-0862">Zinc</keyword>
<dbReference type="Gene3D" id="2.60.120.200">
    <property type="match status" value="1"/>
</dbReference>
<dbReference type="GO" id="GO:0005509">
    <property type="term" value="F:calcium ion binding"/>
    <property type="evidence" value="ECO:0007669"/>
    <property type="project" value="InterPro"/>
</dbReference>
<dbReference type="PANTHER" id="PTHR11073:SF2">
    <property type="entry name" value="CALRETICULIN"/>
    <property type="match status" value="1"/>
</dbReference>
<dbReference type="PRINTS" id="PR00626">
    <property type="entry name" value="CALRETICULIN"/>
</dbReference>
<accession>A0A9W8A4A2</accession>
<evidence type="ECO:0000256" key="4">
    <source>
        <dbReference type="ARBA" id="ARBA00022734"/>
    </source>
</evidence>
<evidence type="ECO:0000256" key="1">
    <source>
        <dbReference type="ARBA" id="ARBA00004240"/>
    </source>
</evidence>
<comment type="subcellular location">
    <subcellularLocation>
        <location evidence="1">Endoplasmic reticulum</location>
    </subcellularLocation>
</comment>
<sequence length="548" mass="60703">MKVALPLLALAALALQRTAAEVYMKETFDSYDTERWVASRAKNNYGSWELATGALVADLKINQGLQTLDDSSFYALTGRLDKPFNVKGKDIVLQYSMRFDRVVICSGSYIKLLPTDLDPLSFSGKSHYYVMFGPDMCGSDHKVHAILEHEGKHYDYTGPVITPVNNLRTHLYTLILRADQTYQILVDGEEKAAGEIAKDWKFITPPTLVDDKATRPEDWDDRPTIADPEATMPEDYVPGPEKIRDPNAMAPEEYDEEMDGPWEAPMIDNPLYKPWQPPVIANPHYQGPWVAPETPNPAYKPDAEYLNYNVGYVGFDLWQVTSGVIFDNILVSDDVKHAQEFAKETFTKLIKKEEKANHILDIERNLVPDDRAVYDYDLDEDEEEDKDDGTAMKRKKKPKTTKSPFQMAKVKGHDEEGNPIFDLSAYDDDNGEGSDLKVEQLSPEQIVRDLKAADANTGEAPAAPLPPAEAVESAVAPTTAAESESARAVQKPTDTLVDTDRAAATKKAQAGAKGTHATILEASGDEETGTQSGSVVSIATQAMDHDEL</sequence>
<feature type="compositionally biased region" description="Low complexity" evidence="11">
    <location>
        <begin position="505"/>
        <end position="518"/>
    </location>
</feature>
<dbReference type="GO" id="GO:0036503">
    <property type="term" value="P:ERAD pathway"/>
    <property type="evidence" value="ECO:0007669"/>
    <property type="project" value="TreeGrafter"/>
</dbReference>
<feature type="region of interest" description="Disordered" evidence="11">
    <location>
        <begin position="457"/>
        <end position="548"/>
    </location>
</feature>
<comment type="caution">
    <text evidence="12">The sequence shown here is derived from an EMBL/GenBank/DDBJ whole genome shotgun (WGS) entry which is preliminary data.</text>
</comment>
<organism evidence="12 13">
    <name type="scientific">Tieghemiomyces parasiticus</name>
    <dbReference type="NCBI Taxonomy" id="78921"/>
    <lineage>
        <taxon>Eukaryota</taxon>
        <taxon>Fungi</taxon>
        <taxon>Fungi incertae sedis</taxon>
        <taxon>Zoopagomycota</taxon>
        <taxon>Kickxellomycotina</taxon>
        <taxon>Dimargaritomycetes</taxon>
        <taxon>Dimargaritales</taxon>
        <taxon>Dimargaritaceae</taxon>
        <taxon>Tieghemiomyces</taxon>
    </lineage>
</organism>
<keyword evidence="10" id="KW-0732">Signal</keyword>
<name>A0A9W8A4A2_9FUNG</name>
<dbReference type="Pfam" id="PF00262">
    <property type="entry name" value="Calreticulin"/>
    <property type="match status" value="2"/>
</dbReference>
<evidence type="ECO:0000313" key="13">
    <source>
        <dbReference type="Proteomes" id="UP001150569"/>
    </source>
</evidence>
<dbReference type="InterPro" id="IPR013320">
    <property type="entry name" value="ConA-like_dom_sf"/>
</dbReference>
<dbReference type="GO" id="GO:0030246">
    <property type="term" value="F:carbohydrate binding"/>
    <property type="evidence" value="ECO:0007669"/>
    <property type="project" value="UniProtKB-KW"/>
</dbReference>
<protein>
    <recommendedName>
        <fullName evidence="14">Calreticulin</fullName>
    </recommendedName>
</protein>
<gene>
    <name evidence="12" type="ORF">IWQ60_006477</name>
</gene>
<dbReference type="Proteomes" id="UP001150569">
    <property type="component" value="Unassembled WGS sequence"/>
</dbReference>
<evidence type="ECO:0000256" key="6">
    <source>
        <dbReference type="ARBA" id="ARBA00022833"/>
    </source>
</evidence>
<keyword evidence="13" id="KW-1185">Reference proteome</keyword>
<feature type="chain" id="PRO_5041018402" description="Calreticulin" evidence="10">
    <location>
        <begin position="21"/>
        <end position="548"/>
    </location>
</feature>
<evidence type="ECO:0008006" key="14">
    <source>
        <dbReference type="Google" id="ProtNLM"/>
    </source>
</evidence>
<feature type="region of interest" description="Disordered" evidence="11">
    <location>
        <begin position="377"/>
        <end position="442"/>
    </location>
</feature>
<comment type="similarity">
    <text evidence="2 10">Belongs to the calreticulin family.</text>
</comment>
<dbReference type="GO" id="GO:0006457">
    <property type="term" value="P:protein folding"/>
    <property type="evidence" value="ECO:0007669"/>
    <property type="project" value="InterPro"/>
</dbReference>
<keyword evidence="4" id="KW-0430">Lectin</keyword>
<evidence type="ECO:0000256" key="8">
    <source>
        <dbReference type="ARBA" id="ARBA00023186"/>
    </source>
</evidence>
<evidence type="ECO:0000256" key="11">
    <source>
        <dbReference type="SAM" id="MobiDB-lite"/>
    </source>
</evidence>
<keyword evidence="3" id="KW-0479">Metal-binding</keyword>
<evidence type="ECO:0000256" key="3">
    <source>
        <dbReference type="ARBA" id="ARBA00022723"/>
    </source>
</evidence>
<dbReference type="InterPro" id="IPR009033">
    <property type="entry name" value="Calreticulin/calnexin_P_dom_sf"/>
</dbReference>
<keyword evidence="7" id="KW-0106">Calcium</keyword>
<evidence type="ECO:0000256" key="10">
    <source>
        <dbReference type="RuleBase" id="RU362126"/>
    </source>
</evidence>
<feature type="disulfide bond" evidence="9">
    <location>
        <begin position="105"/>
        <end position="137"/>
    </location>
</feature>
<feature type="compositionally biased region" description="Polar residues" evidence="11">
    <location>
        <begin position="529"/>
        <end position="540"/>
    </location>
</feature>
<dbReference type="InterPro" id="IPR001580">
    <property type="entry name" value="Calret/calnex"/>
</dbReference>
<dbReference type="AlphaFoldDB" id="A0A9W8A4A2"/>
<evidence type="ECO:0000313" key="12">
    <source>
        <dbReference type="EMBL" id="KAJ1922520.1"/>
    </source>
</evidence>
<dbReference type="GO" id="GO:0051082">
    <property type="term" value="F:unfolded protein binding"/>
    <property type="evidence" value="ECO:0007669"/>
    <property type="project" value="InterPro"/>
</dbReference>
<feature type="compositionally biased region" description="Acidic residues" evidence="11">
    <location>
        <begin position="377"/>
        <end position="387"/>
    </location>
</feature>
<keyword evidence="5 10" id="KW-0256">Endoplasmic reticulum</keyword>
<feature type="compositionally biased region" description="Low complexity" evidence="11">
    <location>
        <begin position="468"/>
        <end position="489"/>
    </location>
</feature>
<reference evidence="12" key="1">
    <citation type="submission" date="2022-07" db="EMBL/GenBank/DDBJ databases">
        <title>Phylogenomic reconstructions and comparative analyses of Kickxellomycotina fungi.</title>
        <authorList>
            <person name="Reynolds N.K."/>
            <person name="Stajich J.E."/>
            <person name="Barry K."/>
            <person name="Grigoriev I.V."/>
            <person name="Crous P."/>
            <person name="Smith M.E."/>
        </authorList>
    </citation>
    <scope>NUCLEOTIDE SEQUENCE</scope>
    <source>
        <strain evidence="12">RSA 861</strain>
    </source>
</reference>
<evidence type="ECO:0000256" key="2">
    <source>
        <dbReference type="ARBA" id="ARBA00010983"/>
    </source>
</evidence>
<evidence type="ECO:0000256" key="9">
    <source>
        <dbReference type="PIRSR" id="PIRSR601580-3"/>
    </source>
</evidence>
<dbReference type="Gene3D" id="2.10.250.10">
    <property type="entry name" value="Calreticulin/calnexin, P domain"/>
    <property type="match status" value="1"/>
</dbReference>
<proteinExistence type="inferred from homology"/>
<feature type="region of interest" description="Disordered" evidence="11">
    <location>
        <begin position="211"/>
        <end position="244"/>
    </location>
</feature>
<dbReference type="SUPFAM" id="SSF63887">
    <property type="entry name" value="P-domain of calnexin/calreticulin"/>
    <property type="match status" value="1"/>
</dbReference>
<feature type="signal peptide" evidence="10">
    <location>
        <begin position="1"/>
        <end position="20"/>
    </location>
</feature>
<dbReference type="OrthoDB" id="1938156at2759"/>
<keyword evidence="8 10" id="KW-0143">Chaperone</keyword>
<dbReference type="InterPro" id="IPR018124">
    <property type="entry name" value="Calret/calnex_CS"/>
</dbReference>
<feature type="compositionally biased region" description="Basic and acidic residues" evidence="11">
    <location>
        <begin position="211"/>
        <end position="224"/>
    </location>
</feature>
<dbReference type="GO" id="GO:0005789">
    <property type="term" value="C:endoplasmic reticulum membrane"/>
    <property type="evidence" value="ECO:0007669"/>
    <property type="project" value="TreeGrafter"/>
</dbReference>
<dbReference type="PROSITE" id="PS00804">
    <property type="entry name" value="CALRETICULIN_2"/>
    <property type="match status" value="1"/>
</dbReference>
<evidence type="ECO:0000256" key="5">
    <source>
        <dbReference type="ARBA" id="ARBA00022824"/>
    </source>
</evidence>